<evidence type="ECO:0000256" key="1">
    <source>
        <dbReference type="ARBA" id="ARBA00004651"/>
    </source>
</evidence>
<keyword evidence="10" id="KW-1185">Reference proteome</keyword>
<evidence type="ECO:0000256" key="4">
    <source>
        <dbReference type="ARBA" id="ARBA00022989"/>
    </source>
</evidence>
<comment type="caution">
    <text evidence="9">The sequence shown here is derived from an EMBL/GenBank/DDBJ whole genome shotgun (WGS) entry which is preliminary data.</text>
</comment>
<dbReference type="InterPro" id="IPR025902">
    <property type="entry name" value="LssY-like-C_dom"/>
</dbReference>
<keyword evidence="4 6" id="KW-1133">Transmembrane helix</keyword>
<evidence type="ECO:0008006" key="11">
    <source>
        <dbReference type="Google" id="ProtNLM"/>
    </source>
</evidence>
<evidence type="ECO:0000256" key="2">
    <source>
        <dbReference type="ARBA" id="ARBA00022475"/>
    </source>
</evidence>
<dbReference type="RefSeq" id="WP_237486582.1">
    <property type="nucleotide sequence ID" value="NZ_CAKLCM010000003.1"/>
</dbReference>
<comment type="subcellular location">
    <subcellularLocation>
        <location evidence="1">Cell membrane</location>
        <topology evidence="1">Multi-pass membrane protein</topology>
    </subcellularLocation>
</comment>
<evidence type="ECO:0000313" key="10">
    <source>
        <dbReference type="Proteomes" id="UP000838160"/>
    </source>
</evidence>
<sequence length="428" mass="47211">MFTTVGLFIGALLDALIGPNLIVPGEPFLIAAGYQLHQGIYTGIIAVLAGGLIGDQISYWIGRQYGSAARRRLIEWKPTLRRSFARAKLLTLKHSVWVLVVARLLGPVAWVVPFVAGSHKIAWRKFTLLSSIGLCLGVGQFVFWGYLLAAGVTHIPVISDLVQIVAEHKLTVGLLVMTLFVGLWGWKKKWQKLPAKLALLLSVGLVTINLGHFFGPAPKATMSHVIEQRQPISLESIDYRVFAGQSSIYSAQAMNIVYLGESPRSLMNALGWIENRTFTHGQLSFGDYIKLLKEKTPPVSDLHWNGLPQDMAFQQAGSLTHRSHIRWWNAGQDINSGQTVWLGAISYDNGLRVTPYNGIITILHSIDPNVDGERDQLKESIMSINALWDAERLALAKPIALNNGHDYYSDGQVLLVSEPIEAPKVASL</sequence>
<evidence type="ECO:0000313" key="9">
    <source>
        <dbReference type="EMBL" id="CAH0530068.1"/>
    </source>
</evidence>
<dbReference type="PANTHER" id="PTHR42709:SF6">
    <property type="entry name" value="UNDECAPRENYL PHOSPHATE TRANSPORTER A"/>
    <property type="match status" value="1"/>
</dbReference>
<evidence type="ECO:0000259" key="7">
    <source>
        <dbReference type="Pfam" id="PF09335"/>
    </source>
</evidence>
<feature type="transmembrane region" description="Helical" evidence="6">
    <location>
        <begin position="39"/>
        <end position="62"/>
    </location>
</feature>
<gene>
    <name evidence="9" type="ORF">VHP8226_03796</name>
</gene>
<protein>
    <recommendedName>
        <fullName evidence="11">LssY-like C-terminal domain-containing protein</fullName>
    </recommendedName>
</protein>
<dbReference type="Pfam" id="PF14067">
    <property type="entry name" value="LssY_C"/>
    <property type="match status" value="1"/>
</dbReference>
<organism evidence="9 10">
    <name type="scientific">Vibrio hippocampi</name>
    <dbReference type="NCBI Taxonomy" id="654686"/>
    <lineage>
        <taxon>Bacteria</taxon>
        <taxon>Pseudomonadati</taxon>
        <taxon>Pseudomonadota</taxon>
        <taxon>Gammaproteobacteria</taxon>
        <taxon>Vibrionales</taxon>
        <taxon>Vibrionaceae</taxon>
        <taxon>Vibrio</taxon>
    </lineage>
</organism>
<dbReference type="InterPro" id="IPR032816">
    <property type="entry name" value="VTT_dom"/>
</dbReference>
<dbReference type="EMBL" id="CAKLCM010000003">
    <property type="protein sequence ID" value="CAH0530068.1"/>
    <property type="molecule type" value="Genomic_DNA"/>
</dbReference>
<dbReference type="Proteomes" id="UP000838160">
    <property type="component" value="Unassembled WGS sequence"/>
</dbReference>
<keyword evidence="3 6" id="KW-0812">Transmembrane</keyword>
<feature type="domain" description="LssY-like C-terminal" evidence="8">
    <location>
        <begin position="246"/>
        <end position="412"/>
    </location>
</feature>
<evidence type="ECO:0000256" key="6">
    <source>
        <dbReference type="SAM" id="Phobius"/>
    </source>
</evidence>
<feature type="transmembrane region" description="Helical" evidence="6">
    <location>
        <begin position="170"/>
        <end position="187"/>
    </location>
</feature>
<evidence type="ECO:0000256" key="3">
    <source>
        <dbReference type="ARBA" id="ARBA00022692"/>
    </source>
</evidence>
<proteinExistence type="predicted"/>
<reference evidence="9" key="1">
    <citation type="submission" date="2021-12" db="EMBL/GenBank/DDBJ databases">
        <authorList>
            <person name="Rodrigo-Torres L."/>
            <person name="Arahal R. D."/>
            <person name="Lucena T."/>
        </authorList>
    </citation>
    <scope>NUCLEOTIDE SEQUENCE</scope>
    <source>
        <strain evidence="9">CECT 8226</strain>
    </source>
</reference>
<dbReference type="InterPro" id="IPR051311">
    <property type="entry name" value="DedA_domain"/>
</dbReference>
<dbReference type="Pfam" id="PF09335">
    <property type="entry name" value="VTT_dom"/>
    <property type="match status" value="1"/>
</dbReference>
<feature type="domain" description="VTT" evidence="7">
    <location>
        <begin position="23"/>
        <end position="146"/>
    </location>
</feature>
<keyword evidence="2" id="KW-1003">Cell membrane</keyword>
<evidence type="ECO:0000256" key="5">
    <source>
        <dbReference type="ARBA" id="ARBA00023136"/>
    </source>
</evidence>
<feature type="transmembrane region" description="Helical" evidence="6">
    <location>
        <begin position="193"/>
        <end position="214"/>
    </location>
</feature>
<dbReference type="PANTHER" id="PTHR42709">
    <property type="entry name" value="ALKALINE PHOSPHATASE LIKE PROTEIN"/>
    <property type="match status" value="1"/>
</dbReference>
<name>A0ABN8DPR1_9VIBR</name>
<evidence type="ECO:0000259" key="8">
    <source>
        <dbReference type="Pfam" id="PF14067"/>
    </source>
</evidence>
<keyword evidence="5 6" id="KW-0472">Membrane</keyword>
<feature type="transmembrane region" description="Helical" evidence="6">
    <location>
        <begin position="128"/>
        <end position="149"/>
    </location>
</feature>
<accession>A0ABN8DPR1</accession>